<evidence type="ECO:0000256" key="9">
    <source>
        <dbReference type="HAMAP-Rule" id="MF_01808"/>
    </source>
</evidence>
<evidence type="ECO:0000256" key="5">
    <source>
        <dbReference type="ARBA" id="ARBA00022908"/>
    </source>
</evidence>
<name>A0A369LM41_9ACTN</name>
<dbReference type="RefSeq" id="WP_114614981.1">
    <property type="nucleotide sequence ID" value="NZ_PPTO01000003.1"/>
</dbReference>
<dbReference type="InterPro" id="IPR011010">
    <property type="entry name" value="DNA_brk_join_enz"/>
</dbReference>
<keyword evidence="5 9" id="KW-0229">DNA integration</keyword>
<evidence type="ECO:0000256" key="6">
    <source>
        <dbReference type="ARBA" id="ARBA00023125"/>
    </source>
</evidence>
<reference evidence="13 14" key="1">
    <citation type="journal article" date="2018" name="Elife">
        <title>Discovery and characterization of a prevalent human gut bacterial enzyme sufficient for the inactivation of a family of plant toxins.</title>
        <authorList>
            <person name="Koppel N."/>
            <person name="Bisanz J.E."/>
            <person name="Pandelia M.E."/>
            <person name="Turnbaugh P.J."/>
            <person name="Balskus E.P."/>
        </authorList>
    </citation>
    <scope>NUCLEOTIDE SEQUENCE [LARGE SCALE GENOMIC DNA]</scope>
    <source>
        <strain evidence="13 14">OB21 GAM31</strain>
    </source>
</reference>
<keyword evidence="3 9" id="KW-0132">Cell division</keyword>
<dbReference type="InterPro" id="IPR050090">
    <property type="entry name" value="Tyrosine_recombinase_XerCD"/>
</dbReference>
<evidence type="ECO:0000313" key="14">
    <source>
        <dbReference type="Proteomes" id="UP000253975"/>
    </source>
</evidence>
<keyword evidence="6 9" id="KW-0238">DNA-binding</keyword>
<evidence type="ECO:0000256" key="1">
    <source>
        <dbReference type="ARBA" id="ARBA00004496"/>
    </source>
</evidence>
<feature type="domain" description="Tyr recombinase" evidence="11">
    <location>
        <begin position="135"/>
        <end position="319"/>
    </location>
</feature>
<keyword evidence="7 9" id="KW-0233">DNA recombination</keyword>
<evidence type="ECO:0000259" key="11">
    <source>
        <dbReference type="PROSITE" id="PS51898"/>
    </source>
</evidence>
<keyword evidence="8 9" id="KW-0131">Cell cycle</keyword>
<proteinExistence type="inferred from homology"/>
<evidence type="ECO:0000256" key="7">
    <source>
        <dbReference type="ARBA" id="ARBA00023172"/>
    </source>
</evidence>
<evidence type="ECO:0000313" key="13">
    <source>
        <dbReference type="EMBL" id="RDB60244.1"/>
    </source>
</evidence>
<dbReference type="Pfam" id="PF00589">
    <property type="entry name" value="Phage_integrase"/>
    <property type="match status" value="1"/>
</dbReference>
<organism evidence="13 14">
    <name type="scientific">Slackia isoflavoniconvertens</name>
    <dbReference type="NCBI Taxonomy" id="572010"/>
    <lineage>
        <taxon>Bacteria</taxon>
        <taxon>Bacillati</taxon>
        <taxon>Actinomycetota</taxon>
        <taxon>Coriobacteriia</taxon>
        <taxon>Eggerthellales</taxon>
        <taxon>Eggerthellaceae</taxon>
        <taxon>Slackia</taxon>
    </lineage>
</organism>
<evidence type="ECO:0000256" key="4">
    <source>
        <dbReference type="ARBA" id="ARBA00022829"/>
    </source>
</evidence>
<dbReference type="InterPro" id="IPR044068">
    <property type="entry name" value="CB"/>
</dbReference>
<dbReference type="GO" id="GO:0007059">
    <property type="term" value="P:chromosome segregation"/>
    <property type="evidence" value="ECO:0007669"/>
    <property type="project" value="UniProtKB-UniRule"/>
</dbReference>
<feature type="active site" evidence="9">
    <location>
        <position position="274"/>
    </location>
</feature>
<dbReference type="InterPro" id="IPR002104">
    <property type="entry name" value="Integrase_catalytic"/>
</dbReference>
<feature type="active site" evidence="9">
    <location>
        <position position="271"/>
    </location>
</feature>
<keyword evidence="4 9" id="KW-0159">Chromosome partition</keyword>
<feature type="active site" evidence="9">
    <location>
        <position position="297"/>
    </location>
</feature>
<dbReference type="InterPro" id="IPR023009">
    <property type="entry name" value="Tyrosine_recombinase_XerC/XerD"/>
</dbReference>
<feature type="active site" evidence="9">
    <location>
        <position position="200"/>
    </location>
</feature>
<feature type="active site" description="O-(3'-phospho-DNA)-tyrosine intermediate" evidence="9">
    <location>
        <position position="306"/>
    </location>
</feature>
<dbReference type="PROSITE" id="PS51900">
    <property type="entry name" value="CB"/>
    <property type="match status" value="1"/>
</dbReference>
<dbReference type="InterPro" id="IPR013762">
    <property type="entry name" value="Integrase-like_cat_sf"/>
</dbReference>
<evidence type="ECO:0000256" key="8">
    <source>
        <dbReference type="ARBA" id="ARBA00023306"/>
    </source>
</evidence>
<comment type="subunit">
    <text evidence="9">Forms a cyclic heterotetrameric complex composed of two molecules of XerC and two molecules of XerD.</text>
</comment>
<dbReference type="InterPro" id="IPR004107">
    <property type="entry name" value="Integrase_SAM-like_N"/>
</dbReference>
<dbReference type="AlphaFoldDB" id="A0A369LM41"/>
<feature type="domain" description="Core-binding (CB)" evidence="12">
    <location>
        <begin position="22"/>
        <end position="114"/>
    </location>
</feature>
<dbReference type="HAMAP" id="MF_01808">
    <property type="entry name" value="Recomb_XerC_XerD"/>
    <property type="match status" value="1"/>
</dbReference>
<dbReference type="Pfam" id="PF02899">
    <property type="entry name" value="Phage_int_SAM_1"/>
    <property type="match status" value="1"/>
</dbReference>
<dbReference type="GO" id="GO:0006313">
    <property type="term" value="P:DNA transposition"/>
    <property type="evidence" value="ECO:0007669"/>
    <property type="project" value="UniProtKB-UniRule"/>
</dbReference>
<dbReference type="GO" id="GO:0009037">
    <property type="term" value="F:tyrosine-based site-specific recombinase activity"/>
    <property type="evidence" value="ECO:0007669"/>
    <property type="project" value="UniProtKB-UniRule"/>
</dbReference>
<evidence type="ECO:0000259" key="12">
    <source>
        <dbReference type="PROSITE" id="PS51900"/>
    </source>
</evidence>
<evidence type="ECO:0000256" key="10">
    <source>
        <dbReference type="SAM" id="MobiDB-lite"/>
    </source>
</evidence>
<protein>
    <recommendedName>
        <fullName evidence="9">Tyrosine recombinase XerC</fullName>
    </recommendedName>
</protein>
<dbReference type="GO" id="GO:0003677">
    <property type="term" value="F:DNA binding"/>
    <property type="evidence" value="ECO:0007669"/>
    <property type="project" value="UniProtKB-UniRule"/>
</dbReference>
<dbReference type="Gene3D" id="1.10.150.130">
    <property type="match status" value="1"/>
</dbReference>
<gene>
    <name evidence="9" type="primary">xerC</name>
    <name evidence="13" type="ORF">C1881_02575</name>
</gene>
<comment type="subcellular location">
    <subcellularLocation>
        <location evidence="1 9">Cytoplasm</location>
    </subcellularLocation>
</comment>
<dbReference type="PANTHER" id="PTHR30349:SF77">
    <property type="entry name" value="TYROSINE RECOMBINASE XERC"/>
    <property type="match status" value="1"/>
</dbReference>
<comment type="similarity">
    <text evidence="9">Belongs to the 'phage' integrase family. XerC subfamily.</text>
</comment>
<dbReference type="InterPro" id="IPR010998">
    <property type="entry name" value="Integrase_recombinase_N"/>
</dbReference>
<dbReference type="PROSITE" id="PS51898">
    <property type="entry name" value="TYR_RECOMBINASE"/>
    <property type="match status" value="1"/>
</dbReference>
<dbReference type="GO" id="GO:0051301">
    <property type="term" value="P:cell division"/>
    <property type="evidence" value="ECO:0007669"/>
    <property type="project" value="UniProtKB-KW"/>
</dbReference>
<sequence length="325" mass="36364">MAKAKPEVGKACAQAESEPGDPELPAIDELYLTYLASYCDMLVVERNASQHTVRNYRLDLLDYGRWAARASVNPLCATRRDMRSYLGDLDYAQYSRRTVNRRLSSVRSFFRWLVAEGLVESNPADVVSAPKLARSLPRTIPPADMARLLSVWRGSDKPADMRNRAILEFLYACGARISETSGLLLENVDFDAGQVRVFGKGSKERIVPLHEIAIASMRDYLFNARPALLAGKESPYFFVSTRGNQMSPDALRKMFKQSLLAAGLDQTLSPHDMRHTFATDLVEGGADLRSVQEMLGHSSLSTTQIYTHVSVSHLKEEHRRTLPRG</sequence>
<feature type="active site" evidence="9">
    <location>
        <position position="176"/>
    </location>
</feature>
<evidence type="ECO:0000256" key="3">
    <source>
        <dbReference type="ARBA" id="ARBA00022618"/>
    </source>
</evidence>
<evidence type="ECO:0000256" key="2">
    <source>
        <dbReference type="ARBA" id="ARBA00022490"/>
    </source>
</evidence>
<comment type="function">
    <text evidence="9">Site-specific tyrosine recombinase, which acts by catalyzing the cutting and rejoining of the recombining DNA molecules. The XerC-XerD complex is essential to convert dimers of the bacterial chromosome into monomers to permit their segregation at cell division. It also contributes to the segregational stability of plasmids.</text>
</comment>
<dbReference type="Proteomes" id="UP000253975">
    <property type="component" value="Unassembled WGS sequence"/>
</dbReference>
<feature type="region of interest" description="Disordered" evidence="10">
    <location>
        <begin position="1"/>
        <end position="20"/>
    </location>
</feature>
<keyword evidence="2 9" id="KW-0963">Cytoplasm</keyword>
<dbReference type="CDD" id="cd00798">
    <property type="entry name" value="INT_XerDC_C"/>
    <property type="match status" value="1"/>
</dbReference>
<dbReference type="SUPFAM" id="SSF56349">
    <property type="entry name" value="DNA breaking-rejoining enzymes"/>
    <property type="match status" value="1"/>
</dbReference>
<dbReference type="EMBL" id="PPTO01000003">
    <property type="protein sequence ID" value="RDB60244.1"/>
    <property type="molecule type" value="Genomic_DNA"/>
</dbReference>
<dbReference type="PANTHER" id="PTHR30349">
    <property type="entry name" value="PHAGE INTEGRASE-RELATED"/>
    <property type="match status" value="1"/>
</dbReference>
<comment type="caution">
    <text evidence="13">The sequence shown here is derived from an EMBL/GenBank/DDBJ whole genome shotgun (WGS) entry which is preliminary data.</text>
</comment>
<dbReference type="NCBIfam" id="NF001399">
    <property type="entry name" value="PRK00283.1"/>
    <property type="match status" value="1"/>
</dbReference>
<dbReference type="Gene3D" id="1.10.443.10">
    <property type="entry name" value="Intergrase catalytic core"/>
    <property type="match status" value="1"/>
</dbReference>
<accession>A0A369LM41</accession>
<dbReference type="GO" id="GO:0005737">
    <property type="term" value="C:cytoplasm"/>
    <property type="evidence" value="ECO:0007669"/>
    <property type="project" value="UniProtKB-SubCell"/>
</dbReference>